<dbReference type="HAMAP" id="MF_03044">
    <property type="entry name" value="BMT2"/>
    <property type="match status" value="1"/>
</dbReference>
<dbReference type="EMBL" id="GDKW01002355">
    <property type="protein sequence ID" value="JAI54240.1"/>
    <property type="molecule type" value="mRNA"/>
</dbReference>
<sequence>SDYIKKVHIDLRLASREIGAKAAWEEHCKKDDVLKKYAETMRDLATVFWNKSVEQNVNRVKWIAKECDTYFSQTKQKERLEKEQKMSHYYFGDIINFEDYALQRSKVALKLLDVGSCYNPFKQFEQFEVTAIDLAPATQDVLRCDFLSVNIDDKCVIQEDSVVSLPREHFDTVVFSLLLEYLPHPSLRYDCCLKAYKLLRPGGALLIITPDSKHATANSQLMKNWRMALAHIGFMKVTYEKTEHLHCMSYTKSIDTRIPLMWLSLKRSGIDPTTLMIIPQDSVQYKAGNNNIEEHSKRCESDNKIIADNFSVLAGDCLF</sequence>
<dbReference type="SUPFAM" id="SSF53335">
    <property type="entry name" value="S-adenosyl-L-methionine-dependent methyltransferases"/>
    <property type="match status" value="1"/>
</dbReference>
<protein>
    <submittedName>
        <fullName evidence="4">Uncharacterized protein</fullName>
    </submittedName>
</protein>
<dbReference type="GO" id="GO:0032259">
    <property type="term" value="P:methylation"/>
    <property type="evidence" value="ECO:0007669"/>
    <property type="project" value="UniProtKB-KW"/>
</dbReference>
<dbReference type="GO" id="GO:1904262">
    <property type="term" value="P:negative regulation of TORC1 signaling"/>
    <property type="evidence" value="ECO:0007669"/>
    <property type="project" value="TreeGrafter"/>
</dbReference>
<evidence type="ECO:0000256" key="1">
    <source>
        <dbReference type="ARBA" id="ARBA00022603"/>
    </source>
</evidence>
<dbReference type="PANTHER" id="PTHR21008:SF0">
    <property type="entry name" value="S-ADENOSYLMETHIONINE SENSOR UPSTREAM OF MTORC1"/>
    <property type="match status" value="1"/>
</dbReference>
<evidence type="ECO:0000313" key="4">
    <source>
        <dbReference type="EMBL" id="JAI54240.1"/>
    </source>
</evidence>
<keyword evidence="2" id="KW-0808">Transferase</keyword>
<dbReference type="InterPro" id="IPR021867">
    <property type="entry name" value="Bmt2/SAMTOR"/>
</dbReference>
<feature type="non-terminal residue" evidence="4">
    <location>
        <position position="1"/>
    </location>
</feature>
<evidence type="ECO:0000256" key="3">
    <source>
        <dbReference type="ARBA" id="ARBA00022691"/>
    </source>
</evidence>
<dbReference type="AlphaFoldDB" id="A0A0N7Z8U7"/>
<keyword evidence="3" id="KW-0949">S-adenosyl-L-methionine</keyword>
<reference evidence="4" key="1">
    <citation type="journal article" date="2016" name="PLoS Negl. Trop. Dis.">
        <title>A Deep Insight into the Sialome of Rhodnius neglectus, a Vector of Chagas Disease.</title>
        <authorList>
            <person name="Santiago P.B."/>
            <person name="Assumpcao T.C."/>
            <person name="Araujo C.N."/>
            <person name="Bastos I.M."/>
            <person name="Neves D."/>
            <person name="Silva I.G."/>
            <person name="Charneau S."/>
            <person name="Queiroz R.M."/>
            <person name="Raiol T."/>
            <person name="Oliveira J.V."/>
            <person name="Sousa M.V."/>
            <person name="Calvo E."/>
            <person name="Ribeiro J.M."/>
            <person name="Santana J.M."/>
        </authorList>
    </citation>
    <scope>NUCLEOTIDE SEQUENCE</scope>
    <source>
        <tissue evidence="4">Salivary glands</tissue>
    </source>
</reference>
<accession>A0A0N7Z8U7</accession>
<keyword evidence="1" id="KW-0489">Methyltransferase</keyword>
<name>A0A0N7Z8U7_9HEMI</name>
<dbReference type="CDD" id="cd02440">
    <property type="entry name" value="AdoMet_MTases"/>
    <property type="match status" value="1"/>
</dbReference>
<dbReference type="Pfam" id="PF11968">
    <property type="entry name" value="Bmt2"/>
    <property type="match status" value="1"/>
</dbReference>
<evidence type="ECO:0000256" key="2">
    <source>
        <dbReference type="ARBA" id="ARBA00022679"/>
    </source>
</evidence>
<organism evidence="4">
    <name type="scientific">Rhodnius neglectus</name>
    <dbReference type="NCBI Taxonomy" id="72488"/>
    <lineage>
        <taxon>Eukaryota</taxon>
        <taxon>Metazoa</taxon>
        <taxon>Ecdysozoa</taxon>
        <taxon>Arthropoda</taxon>
        <taxon>Hexapoda</taxon>
        <taxon>Insecta</taxon>
        <taxon>Pterygota</taxon>
        <taxon>Neoptera</taxon>
        <taxon>Paraneoptera</taxon>
        <taxon>Hemiptera</taxon>
        <taxon>Heteroptera</taxon>
        <taxon>Panheteroptera</taxon>
        <taxon>Cimicomorpha</taxon>
        <taxon>Reduviidae</taxon>
        <taxon>Triatominae</taxon>
        <taxon>Rhodnius</taxon>
    </lineage>
</organism>
<proteinExistence type="evidence at transcript level"/>
<dbReference type="InterPro" id="IPR029063">
    <property type="entry name" value="SAM-dependent_MTases_sf"/>
</dbReference>
<dbReference type="PANTHER" id="PTHR21008">
    <property type="entry name" value="S-ADENOSYLMETHIONINE SENSOR UPSTREAM OF MTORC1-RELATED"/>
    <property type="match status" value="1"/>
</dbReference>
<dbReference type="Gene3D" id="3.40.50.150">
    <property type="entry name" value="Vaccinia Virus protein VP39"/>
    <property type="match status" value="1"/>
</dbReference>
<dbReference type="GO" id="GO:0008168">
    <property type="term" value="F:methyltransferase activity"/>
    <property type="evidence" value="ECO:0007669"/>
    <property type="project" value="UniProtKB-KW"/>
</dbReference>